<dbReference type="PANTHER" id="PTHR14689:SF0">
    <property type="entry name" value="COILED-COIL DOMAIN-CONTAINING PROTEIN 82"/>
    <property type="match status" value="1"/>
</dbReference>
<dbReference type="Proteomes" id="UP000799772">
    <property type="component" value="Unassembled WGS sequence"/>
</dbReference>
<dbReference type="GO" id="GO:0005634">
    <property type="term" value="C:nucleus"/>
    <property type="evidence" value="ECO:0007669"/>
    <property type="project" value="TreeGrafter"/>
</dbReference>
<feature type="compositionally biased region" description="Basic and acidic residues" evidence="1">
    <location>
        <begin position="417"/>
        <end position="436"/>
    </location>
</feature>
<name>A0A9P4MB60_9PEZI</name>
<feature type="compositionally biased region" description="Acidic residues" evidence="1">
    <location>
        <begin position="457"/>
        <end position="487"/>
    </location>
</feature>
<feature type="compositionally biased region" description="Acidic residues" evidence="1">
    <location>
        <begin position="388"/>
        <end position="397"/>
    </location>
</feature>
<dbReference type="EMBL" id="ML978121">
    <property type="protein sequence ID" value="KAF2104005.1"/>
    <property type="molecule type" value="Genomic_DNA"/>
</dbReference>
<dbReference type="PANTHER" id="PTHR14689">
    <property type="entry name" value="PHORBOL-ESTER_DAG-TYPE DOMAIN-CONTAINING PROTEIN"/>
    <property type="match status" value="1"/>
</dbReference>
<dbReference type="InterPro" id="IPR025451">
    <property type="entry name" value="DUF4211"/>
</dbReference>
<feature type="region of interest" description="Disordered" evidence="1">
    <location>
        <begin position="235"/>
        <end position="500"/>
    </location>
</feature>
<feature type="compositionally biased region" description="Basic residues" evidence="1">
    <location>
        <begin position="300"/>
        <end position="318"/>
    </location>
</feature>
<feature type="compositionally biased region" description="Acidic residues" evidence="1">
    <location>
        <begin position="323"/>
        <end position="342"/>
    </location>
</feature>
<feature type="compositionally biased region" description="Acidic residues" evidence="1">
    <location>
        <begin position="285"/>
        <end position="294"/>
    </location>
</feature>
<feature type="compositionally biased region" description="Basic and acidic residues" evidence="1">
    <location>
        <begin position="43"/>
        <end position="56"/>
    </location>
</feature>
<dbReference type="Pfam" id="PF13926">
    <property type="entry name" value="DUF4211"/>
    <property type="match status" value="1"/>
</dbReference>
<evidence type="ECO:0000313" key="4">
    <source>
        <dbReference type="Proteomes" id="UP000799772"/>
    </source>
</evidence>
<feature type="compositionally biased region" description="Low complexity" evidence="1">
    <location>
        <begin position="80"/>
        <end position="89"/>
    </location>
</feature>
<feature type="compositionally biased region" description="Acidic residues" evidence="1">
    <location>
        <begin position="209"/>
        <end position="221"/>
    </location>
</feature>
<feature type="compositionally biased region" description="Basic residues" evidence="1">
    <location>
        <begin position="256"/>
        <end position="270"/>
    </location>
</feature>
<comment type="caution">
    <text evidence="3">The sequence shown here is derived from an EMBL/GenBank/DDBJ whole genome shotgun (WGS) entry which is preliminary data.</text>
</comment>
<evidence type="ECO:0000313" key="3">
    <source>
        <dbReference type="EMBL" id="KAF2104005.1"/>
    </source>
</evidence>
<dbReference type="AlphaFoldDB" id="A0A9P4MB60"/>
<evidence type="ECO:0000259" key="2">
    <source>
        <dbReference type="Pfam" id="PF13926"/>
    </source>
</evidence>
<feature type="compositionally biased region" description="Basic residues" evidence="1">
    <location>
        <begin position="161"/>
        <end position="170"/>
    </location>
</feature>
<organism evidence="3 4">
    <name type="scientific">Rhizodiscina lignyota</name>
    <dbReference type="NCBI Taxonomy" id="1504668"/>
    <lineage>
        <taxon>Eukaryota</taxon>
        <taxon>Fungi</taxon>
        <taxon>Dikarya</taxon>
        <taxon>Ascomycota</taxon>
        <taxon>Pezizomycotina</taxon>
        <taxon>Dothideomycetes</taxon>
        <taxon>Pleosporomycetidae</taxon>
        <taxon>Aulographales</taxon>
        <taxon>Rhizodiscinaceae</taxon>
        <taxon>Rhizodiscina</taxon>
    </lineage>
</organism>
<feature type="compositionally biased region" description="Basic and acidic residues" evidence="1">
    <location>
        <begin position="378"/>
        <end position="387"/>
    </location>
</feature>
<dbReference type="OrthoDB" id="21499at2759"/>
<protein>
    <recommendedName>
        <fullName evidence="2">DUF4211 domain-containing protein</fullName>
    </recommendedName>
</protein>
<evidence type="ECO:0000256" key="1">
    <source>
        <dbReference type="SAM" id="MobiDB-lite"/>
    </source>
</evidence>
<feature type="compositionally biased region" description="Low complexity" evidence="1">
    <location>
        <begin position="18"/>
        <end position="29"/>
    </location>
</feature>
<feature type="region of interest" description="Disordered" evidence="1">
    <location>
        <begin position="632"/>
        <end position="661"/>
    </location>
</feature>
<feature type="compositionally biased region" description="Acidic residues" evidence="1">
    <location>
        <begin position="179"/>
        <end position="190"/>
    </location>
</feature>
<accession>A0A9P4MB60</accession>
<proteinExistence type="predicted"/>
<feature type="domain" description="DUF4211" evidence="2">
    <location>
        <begin position="502"/>
        <end position="635"/>
    </location>
</feature>
<feature type="region of interest" description="Disordered" evidence="1">
    <location>
        <begin position="1"/>
        <end position="222"/>
    </location>
</feature>
<reference evidence="3" key="1">
    <citation type="journal article" date="2020" name="Stud. Mycol.">
        <title>101 Dothideomycetes genomes: a test case for predicting lifestyles and emergence of pathogens.</title>
        <authorList>
            <person name="Haridas S."/>
            <person name="Albert R."/>
            <person name="Binder M."/>
            <person name="Bloem J."/>
            <person name="Labutti K."/>
            <person name="Salamov A."/>
            <person name="Andreopoulos B."/>
            <person name="Baker S."/>
            <person name="Barry K."/>
            <person name="Bills G."/>
            <person name="Bluhm B."/>
            <person name="Cannon C."/>
            <person name="Castanera R."/>
            <person name="Culley D."/>
            <person name="Daum C."/>
            <person name="Ezra D."/>
            <person name="Gonzalez J."/>
            <person name="Henrissat B."/>
            <person name="Kuo A."/>
            <person name="Liang C."/>
            <person name="Lipzen A."/>
            <person name="Lutzoni F."/>
            <person name="Magnuson J."/>
            <person name="Mondo S."/>
            <person name="Nolan M."/>
            <person name="Ohm R."/>
            <person name="Pangilinan J."/>
            <person name="Park H.-J."/>
            <person name="Ramirez L."/>
            <person name="Alfaro M."/>
            <person name="Sun H."/>
            <person name="Tritt A."/>
            <person name="Yoshinaga Y."/>
            <person name="Zwiers L.-H."/>
            <person name="Turgeon B."/>
            <person name="Goodwin S."/>
            <person name="Spatafora J."/>
            <person name="Crous P."/>
            <person name="Grigoriev I."/>
        </authorList>
    </citation>
    <scope>NUCLEOTIDE SEQUENCE</scope>
    <source>
        <strain evidence="3">CBS 133067</strain>
    </source>
</reference>
<keyword evidence="4" id="KW-1185">Reference proteome</keyword>
<sequence length="767" mass="86936">MPSKRRTRQTRLTFDPLSSSSPAKSQYSSAVRDRLSGVGYEDSPSKRMKVGEKENEIYENIDVLPTPAKSSQAQIARGPSRTQPSASSSRSRHNRAKQGRLDFSSHIGYKVPEDESVSVEDMPSTRAQRHTMRNPFRGKNNPAPLSDTSSSDTAEEQPRSRPSRTQRHLRSRGDKQSDEGQEVQEQDDEELPMRRTKRTTKSAVIELSSDGEDDNADDDFDSVLCSDSGKAIGTTAAFEEIGEPETSGDEIMHSSPTKKLKRASAHKAQTHRGAYTSRVERDDFVVDDDDDEVEVVSQRRSSKKKTPKKVVKKPTRRVHKDDILEDDGFVIDDEEEEEDDDEPPSRHHRERQHLSESEDESEEDIPSPSKRRRLSQHKTPDQRKSRQEEEDLAEDLEFLGGSGGKPKPTPSRLRSTPKHDPRKAALEEFKRRRAGVEAESSSALQPTQRKRRALYDTESEEDPDGQDVQEAEDGSEVDEVEDGADEADAGHMFREDDDDEGFVVEDEDEPIGVPTDLALPLQFSHLSRAKGKDLFKYAIEWMVQKKINPAFAITDEVYDLAFRKLNDEAKGLAGSKFVSAAWKLEFTRSLNSRPEIVIHHTGADGINHCEACGRRGHPATYEITFHGNPYNRETLEDVENEDDSDADDDEERETYDHIGNVIPPPSTVYHVGQFCMRNAQTGHTLHHWKFHLYEWVVKYLQGSGHLTPEKIVERDSWNTKKRRQYANGVTDEMEQIGEIKSLYQNFRSEIEVAREARGSGYAFDDDD</sequence>
<gene>
    <name evidence="3" type="ORF">NA57DRAFT_50857</name>
</gene>
<feature type="compositionally biased region" description="Acidic residues" evidence="1">
    <location>
        <begin position="636"/>
        <end position="653"/>
    </location>
</feature>